<sequence length="208" mass="24975">MRKIITLLTFSILFSCSKSTYYVFEETKSNPNENKKSITSYCVLEITTKKEVIFRGASDHYIENEKRTLYIYIYSDKESSFIDNEYVIFCRTPTVFYFVPDKLYIDKRKKFDNGMINDLAHWEKHKNIFFSSKQKKDTLTYLDIQDVKNFIKNDKGFQDANISWFPPYLKKVKKIDYKKFIEYSKKLEGLNLKKPTSKDLSRNFQEKY</sequence>
<gene>
    <name evidence="1" type="ORF">EJB19_10230</name>
</gene>
<evidence type="ECO:0000313" key="1">
    <source>
        <dbReference type="EMBL" id="RVU88523.1"/>
    </source>
</evidence>
<dbReference type="RefSeq" id="WP_077225958.1">
    <property type="nucleotide sequence ID" value="NZ_CP185773.1"/>
</dbReference>
<accession>A0AA94JQ02</accession>
<dbReference type="PROSITE" id="PS51257">
    <property type="entry name" value="PROKAR_LIPOPROTEIN"/>
    <property type="match status" value="1"/>
</dbReference>
<organism evidence="1">
    <name type="scientific">Flavobacterium columnare</name>
    <dbReference type="NCBI Taxonomy" id="996"/>
    <lineage>
        <taxon>Bacteria</taxon>
        <taxon>Pseudomonadati</taxon>
        <taxon>Bacteroidota</taxon>
        <taxon>Flavobacteriia</taxon>
        <taxon>Flavobacteriales</taxon>
        <taxon>Flavobacteriaceae</taxon>
        <taxon>Flavobacterium</taxon>
    </lineage>
</organism>
<dbReference type="AlphaFoldDB" id="A0AA94JQ02"/>
<name>A0AA94JQ02_9FLAO</name>
<comment type="caution">
    <text evidence="1">The sequence shown here is derived from an EMBL/GenBank/DDBJ whole genome shotgun (WGS) entry which is preliminary data.</text>
</comment>
<dbReference type="EMBL" id="RWGX01000004">
    <property type="protein sequence ID" value="RVU88523.1"/>
    <property type="molecule type" value="Genomic_DNA"/>
</dbReference>
<protein>
    <submittedName>
        <fullName evidence="1">Uncharacterized protein</fullName>
    </submittedName>
</protein>
<reference evidence="1" key="1">
    <citation type="submission" date="2018-12" db="EMBL/GenBank/DDBJ databases">
        <title>Draft genome sequence of Flaovobacterium columnare BGFS27 isolated from channel catfish in Alabama.</title>
        <authorList>
            <person name="Cai W."/>
            <person name="Arias C."/>
        </authorList>
    </citation>
    <scope>NUCLEOTIDE SEQUENCE [LARGE SCALE GENOMIC DNA]</scope>
    <source>
        <strain evidence="1">BGFS27</strain>
    </source>
</reference>
<proteinExistence type="predicted"/>